<dbReference type="InterPro" id="IPR056573">
    <property type="entry name" value="Lectin_L-type_dom"/>
</dbReference>
<dbReference type="STRING" id="361077.A0A152A7F5"/>
<name>A0A152A7F5_TIELA</name>
<dbReference type="OrthoDB" id="409136at2759"/>
<dbReference type="Gene3D" id="2.60.120.200">
    <property type="match status" value="1"/>
</dbReference>
<keyword evidence="1" id="KW-0430">Lectin</keyword>
<evidence type="ECO:0000256" key="1">
    <source>
        <dbReference type="ARBA" id="ARBA00022734"/>
    </source>
</evidence>
<accession>A0A152A7F5</accession>
<evidence type="ECO:0000313" key="3">
    <source>
        <dbReference type="EMBL" id="KYR02172.1"/>
    </source>
</evidence>
<proteinExistence type="predicted"/>
<dbReference type="InterPro" id="IPR013320">
    <property type="entry name" value="ConA-like_dom_sf"/>
</dbReference>
<comment type="caution">
    <text evidence="3">The sequence shown here is derived from an EMBL/GenBank/DDBJ whole genome shotgun (WGS) entry which is preliminary data.</text>
</comment>
<dbReference type="GO" id="GO:0030246">
    <property type="term" value="F:carbohydrate binding"/>
    <property type="evidence" value="ECO:0007669"/>
    <property type="project" value="UniProtKB-KW"/>
</dbReference>
<dbReference type="InParanoid" id="A0A152A7F5"/>
<dbReference type="PANTHER" id="PTHR12223">
    <property type="entry name" value="VESICULAR MANNOSE-BINDING LECTIN"/>
    <property type="match status" value="1"/>
</dbReference>
<dbReference type="InterPro" id="IPR001220">
    <property type="entry name" value="Legume_lectin_dom"/>
</dbReference>
<reference evidence="3 4" key="1">
    <citation type="submission" date="2015-12" db="EMBL/GenBank/DDBJ databases">
        <title>Dictyostelia acquired genes for synthesis and detection of signals that induce cell-type specialization by lateral gene transfer from prokaryotes.</title>
        <authorList>
            <person name="Gloeckner G."/>
            <person name="Schaap P."/>
        </authorList>
    </citation>
    <scope>NUCLEOTIDE SEQUENCE [LARGE SCALE GENOMIC DNA]</scope>
    <source>
        <strain evidence="3 4">TK</strain>
    </source>
</reference>
<feature type="domain" description="Legume lectin" evidence="2">
    <location>
        <begin position="12"/>
        <end position="207"/>
    </location>
</feature>
<dbReference type="SUPFAM" id="SSF49899">
    <property type="entry name" value="Concanavalin A-like lectins/glucanases"/>
    <property type="match status" value="1"/>
</dbReference>
<dbReference type="EMBL" id="LODT01000004">
    <property type="protein sequence ID" value="KYR02172.1"/>
    <property type="molecule type" value="Genomic_DNA"/>
</dbReference>
<gene>
    <name evidence="3" type="ORF">DLAC_00986</name>
</gene>
<evidence type="ECO:0000313" key="4">
    <source>
        <dbReference type="Proteomes" id="UP000076078"/>
    </source>
</evidence>
<dbReference type="Pfam" id="PF00139">
    <property type="entry name" value="Lectin_legB"/>
    <property type="match status" value="1"/>
</dbReference>
<dbReference type="PANTHER" id="PTHR12223:SF19">
    <property type="entry name" value="LEGUME LECTIN DOMAIN-CONTAINING PROTEIN"/>
    <property type="match status" value="1"/>
</dbReference>
<protein>
    <recommendedName>
        <fullName evidence="2">Legume lectin domain-containing protein</fullName>
    </recommendedName>
</protein>
<dbReference type="InterPro" id="IPR051136">
    <property type="entry name" value="Intracellular_Lectin-GPT"/>
</dbReference>
<evidence type="ECO:0000259" key="2">
    <source>
        <dbReference type="Pfam" id="PF00139"/>
    </source>
</evidence>
<sequence length="437" mass="49385">MNWSTAFNFLGRAKQNGSVQLTDLNQGPPGAMWLKTPVDIHDGFVCNFSFKITKQQYSIGADGMALVFQCLSNKEYQPNAGGDKKGYGDLKRCVAIEFDTYRSHPDQHISVQINSSDITRFTSKYLTNQKAGITLNDGQIHHVELSYKNGLCNLSLDKNVVLNGYQLPLPNLIGTSSDVFIGFTAATGYYFQMHEIISFSLHHNNEDIPQVDIVTDITTPAVVATKTIKKISKLVTRMENIKITEDETLFGLDYRVNNFIVSIINSDLTPSNVQYKDESIYLLSRFINRFLDTIIEKLVEIAKEISNSKITLKHLKLTLKTTLPIPLFNQIGLLLNDPTLVASFPIKAYQYIRMPSKTWIFDKFEDYHINIAKKVIYSLRLVTIATVSIIVSECDSNCLKQSQTVITPILVKETIKESSTLSTLFSILYKKLYFIIN</sequence>
<dbReference type="Proteomes" id="UP000076078">
    <property type="component" value="Unassembled WGS sequence"/>
</dbReference>
<keyword evidence="4" id="KW-1185">Reference proteome</keyword>
<organism evidence="3 4">
    <name type="scientific">Tieghemostelium lacteum</name>
    <name type="common">Slime mold</name>
    <name type="synonym">Dictyostelium lacteum</name>
    <dbReference type="NCBI Taxonomy" id="361077"/>
    <lineage>
        <taxon>Eukaryota</taxon>
        <taxon>Amoebozoa</taxon>
        <taxon>Evosea</taxon>
        <taxon>Eumycetozoa</taxon>
        <taxon>Dictyostelia</taxon>
        <taxon>Dictyosteliales</taxon>
        <taxon>Raperosteliaceae</taxon>
        <taxon>Tieghemostelium</taxon>
    </lineage>
</organism>
<dbReference type="CDD" id="cd01951">
    <property type="entry name" value="lectin_L-type"/>
    <property type="match status" value="1"/>
</dbReference>
<dbReference type="AlphaFoldDB" id="A0A152A7F5"/>